<dbReference type="STRING" id="47428.A0A284RJQ3"/>
<keyword evidence="1" id="KW-1133">Transmembrane helix</keyword>
<organism evidence="2 3">
    <name type="scientific">Armillaria ostoyae</name>
    <name type="common">Armillaria root rot fungus</name>
    <dbReference type="NCBI Taxonomy" id="47428"/>
    <lineage>
        <taxon>Eukaryota</taxon>
        <taxon>Fungi</taxon>
        <taxon>Dikarya</taxon>
        <taxon>Basidiomycota</taxon>
        <taxon>Agaricomycotina</taxon>
        <taxon>Agaricomycetes</taxon>
        <taxon>Agaricomycetidae</taxon>
        <taxon>Agaricales</taxon>
        <taxon>Marasmiineae</taxon>
        <taxon>Physalacriaceae</taxon>
        <taxon>Armillaria</taxon>
    </lineage>
</organism>
<dbReference type="OrthoDB" id="193478at2759"/>
<dbReference type="Proteomes" id="UP000219338">
    <property type="component" value="Unassembled WGS sequence"/>
</dbReference>
<sequence>MASGAPDPEDVFTTVNLQYGRSNENTDAAHQMYNTVPLHTEKKPRRKIPGRSAYFTISNIVGFKQRWSLLICFFFGGALLGFCLFCARMMNFSLMQKYAPAGQWFWYSQKMMKVNYAIHIYTSVFGGIFALFQFLPAIRRRAVIVHRLNGYFVLILLIPSNVCGAIVGYRAYGGEINTQSMYYILGIASAGCLIIGYLNVKKETRQHRKFMLRGVVIFSVVITTQLITKAARQIVTDIGNYYTVFQCDDLRTVLTNITAVEQQYPACAGDGVDLSSTYVPVLANAHGDKLHKIAATRVVQGMSLWFALFIHIFGCEAYASTFQNLKLTEEANYQRRGYVLEPKMDPSLDLNDCQNSQ</sequence>
<dbReference type="OMA" id="VGLMSIM"/>
<protein>
    <recommendedName>
        <fullName evidence="4">DUF2306 domain-containing protein</fullName>
    </recommendedName>
</protein>
<dbReference type="EMBL" id="FUEG01000010">
    <property type="protein sequence ID" value="SJL08957.1"/>
    <property type="molecule type" value="Genomic_DNA"/>
</dbReference>
<evidence type="ECO:0008006" key="4">
    <source>
        <dbReference type="Google" id="ProtNLM"/>
    </source>
</evidence>
<keyword evidence="3" id="KW-1185">Reference proteome</keyword>
<evidence type="ECO:0000313" key="2">
    <source>
        <dbReference type="EMBL" id="SJL08957.1"/>
    </source>
</evidence>
<dbReference type="AlphaFoldDB" id="A0A284RJQ3"/>
<feature type="transmembrane region" description="Helical" evidence="1">
    <location>
        <begin position="67"/>
        <end position="90"/>
    </location>
</feature>
<dbReference type="InterPro" id="IPR018750">
    <property type="entry name" value="DUF2306_membrane"/>
</dbReference>
<feature type="transmembrane region" description="Helical" evidence="1">
    <location>
        <begin position="210"/>
        <end position="228"/>
    </location>
</feature>
<reference evidence="3" key="1">
    <citation type="journal article" date="2017" name="Nat. Ecol. Evol.">
        <title>Genome expansion and lineage-specific genetic innovations in the forest pathogenic fungi Armillaria.</title>
        <authorList>
            <person name="Sipos G."/>
            <person name="Prasanna A.N."/>
            <person name="Walter M.C."/>
            <person name="O'Connor E."/>
            <person name="Balint B."/>
            <person name="Krizsan K."/>
            <person name="Kiss B."/>
            <person name="Hess J."/>
            <person name="Varga T."/>
            <person name="Slot J."/>
            <person name="Riley R."/>
            <person name="Boka B."/>
            <person name="Rigling D."/>
            <person name="Barry K."/>
            <person name="Lee J."/>
            <person name="Mihaltcheva S."/>
            <person name="LaButti K."/>
            <person name="Lipzen A."/>
            <person name="Waldron R."/>
            <person name="Moloney N.M."/>
            <person name="Sperisen C."/>
            <person name="Kredics L."/>
            <person name="Vagvoelgyi C."/>
            <person name="Patrignani A."/>
            <person name="Fitzpatrick D."/>
            <person name="Nagy I."/>
            <person name="Doyle S."/>
            <person name="Anderson J.B."/>
            <person name="Grigoriev I.V."/>
            <person name="Gueldener U."/>
            <person name="Muensterkoetter M."/>
            <person name="Nagy L.G."/>
        </authorList>
    </citation>
    <scope>NUCLEOTIDE SEQUENCE [LARGE SCALE GENOMIC DNA]</scope>
    <source>
        <strain evidence="3">C18/9</strain>
    </source>
</reference>
<accession>A0A284RJQ3</accession>
<gene>
    <name evidence="2" type="ORF">ARMOST_12333</name>
</gene>
<dbReference type="Pfam" id="PF10067">
    <property type="entry name" value="DUF2306"/>
    <property type="match status" value="1"/>
</dbReference>
<keyword evidence="1" id="KW-0472">Membrane</keyword>
<feature type="transmembrane region" description="Helical" evidence="1">
    <location>
        <begin position="181"/>
        <end position="198"/>
    </location>
</feature>
<proteinExistence type="predicted"/>
<name>A0A284RJQ3_ARMOS</name>
<evidence type="ECO:0000313" key="3">
    <source>
        <dbReference type="Proteomes" id="UP000219338"/>
    </source>
</evidence>
<feature type="transmembrane region" description="Helical" evidence="1">
    <location>
        <begin position="116"/>
        <end position="138"/>
    </location>
</feature>
<keyword evidence="1" id="KW-0812">Transmembrane</keyword>
<evidence type="ECO:0000256" key="1">
    <source>
        <dbReference type="SAM" id="Phobius"/>
    </source>
</evidence>
<feature type="transmembrane region" description="Helical" evidence="1">
    <location>
        <begin position="150"/>
        <end position="169"/>
    </location>
</feature>